<accession>F0XMR1</accession>
<dbReference type="OrthoDB" id="5464at2759"/>
<dbReference type="RefSeq" id="XP_014170924.1">
    <property type="nucleotide sequence ID" value="XM_014315449.1"/>
</dbReference>
<evidence type="ECO:0000256" key="1">
    <source>
        <dbReference type="ARBA" id="ARBA00005869"/>
    </source>
</evidence>
<dbReference type="Pfam" id="PF01619">
    <property type="entry name" value="Pro_dh"/>
    <property type="match status" value="1"/>
</dbReference>
<dbReference type="Gene3D" id="3.20.20.220">
    <property type="match status" value="1"/>
</dbReference>
<dbReference type="InterPro" id="IPR015659">
    <property type="entry name" value="Proline_oxidase"/>
</dbReference>
<feature type="region of interest" description="Disordered" evidence="6">
    <location>
        <begin position="44"/>
        <end position="74"/>
    </location>
</feature>
<dbReference type="STRING" id="655863.F0XMR1"/>
<dbReference type="InterPro" id="IPR002872">
    <property type="entry name" value="Proline_DH_dom"/>
</dbReference>
<proteinExistence type="inferred from homology"/>
<evidence type="ECO:0000313" key="8">
    <source>
        <dbReference type="EMBL" id="EFX01442.1"/>
    </source>
</evidence>
<evidence type="ECO:0000256" key="2">
    <source>
        <dbReference type="ARBA" id="ARBA00012695"/>
    </source>
</evidence>
<reference evidence="8 9" key="1">
    <citation type="journal article" date="2011" name="Proc. Natl. Acad. Sci. U.S.A.">
        <title>Genome and transcriptome analyses of the mountain pine beetle-fungal symbiont Grosmannia clavigera, a lodgepole pine pathogen.</title>
        <authorList>
            <person name="DiGuistini S."/>
            <person name="Wang Y."/>
            <person name="Liao N.Y."/>
            <person name="Taylor G."/>
            <person name="Tanguay P."/>
            <person name="Feau N."/>
            <person name="Henrissat B."/>
            <person name="Chan S.K."/>
            <person name="Hesse-Orce U."/>
            <person name="Alamouti S.M."/>
            <person name="Tsui C.K.M."/>
            <person name="Docking R.T."/>
            <person name="Levasseur A."/>
            <person name="Haridas S."/>
            <person name="Robertson G."/>
            <person name="Birol I."/>
            <person name="Holt R.A."/>
            <person name="Marra M.A."/>
            <person name="Hamelin R.C."/>
            <person name="Hirst M."/>
            <person name="Jones S.J.M."/>
            <person name="Bohlmann J."/>
            <person name="Breuil C."/>
        </authorList>
    </citation>
    <scope>NUCLEOTIDE SEQUENCE [LARGE SCALE GENOMIC DNA]</scope>
    <source>
        <strain evidence="9">kw1407 / UAMH 11150</strain>
    </source>
</reference>
<comment type="similarity">
    <text evidence="1 5">Belongs to the proline oxidase family.</text>
</comment>
<gene>
    <name evidence="8" type="ORF">CMQ_6384</name>
</gene>
<dbReference type="HOGENOM" id="CLU_018202_0_1_1"/>
<evidence type="ECO:0000256" key="4">
    <source>
        <dbReference type="ARBA" id="ARBA00023062"/>
    </source>
</evidence>
<comment type="catalytic activity">
    <reaction evidence="5">
        <text>L-proline + a quinone = (S)-1-pyrroline-5-carboxylate + a quinol + H(+)</text>
        <dbReference type="Rhea" id="RHEA:23784"/>
        <dbReference type="ChEBI" id="CHEBI:15378"/>
        <dbReference type="ChEBI" id="CHEBI:17388"/>
        <dbReference type="ChEBI" id="CHEBI:24646"/>
        <dbReference type="ChEBI" id="CHEBI:60039"/>
        <dbReference type="ChEBI" id="CHEBI:132124"/>
        <dbReference type="EC" id="1.5.5.2"/>
    </reaction>
</comment>
<dbReference type="GO" id="GO:0005739">
    <property type="term" value="C:mitochondrion"/>
    <property type="evidence" value="ECO:0007669"/>
    <property type="project" value="TreeGrafter"/>
</dbReference>
<protein>
    <recommendedName>
        <fullName evidence="2 5">Proline dehydrogenase</fullName>
        <ecNumber evidence="2 5">1.5.5.2</ecNumber>
    </recommendedName>
</protein>
<dbReference type="EC" id="1.5.5.2" evidence="2 5"/>
<evidence type="ECO:0000256" key="3">
    <source>
        <dbReference type="ARBA" id="ARBA00023002"/>
    </source>
</evidence>
<dbReference type="GO" id="GO:0004657">
    <property type="term" value="F:proline dehydrogenase activity"/>
    <property type="evidence" value="ECO:0007669"/>
    <property type="project" value="UniProtKB-EC"/>
</dbReference>
<keyword evidence="4 5" id="KW-0642">Proline metabolism</keyword>
<dbReference type="FunCoup" id="F0XMR1">
    <property type="interactions" value="49"/>
</dbReference>
<keyword evidence="5" id="KW-0285">Flavoprotein</keyword>
<dbReference type="SUPFAM" id="SSF51730">
    <property type="entry name" value="FAD-linked oxidoreductase"/>
    <property type="match status" value="1"/>
</dbReference>
<keyword evidence="9" id="KW-1185">Reference proteome</keyword>
<dbReference type="InParanoid" id="F0XMR1"/>
<evidence type="ECO:0000256" key="5">
    <source>
        <dbReference type="RuleBase" id="RU364054"/>
    </source>
</evidence>
<organism evidence="9">
    <name type="scientific">Grosmannia clavigera (strain kw1407 / UAMH 11150)</name>
    <name type="common">Blue stain fungus</name>
    <name type="synonym">Graphiocladiella clavigera</name>
    <dbReference type="NCBI Taxonomy" id="655863"/>
    <lineage>
        <taxon>Eukaryota</taxon>
        <taxon>Fungi</taxon>
        <taxon>Dikarya</taxon>
        <taxon>Ascomycota</taxon>
        <taxon>Pezizomycotina</taxon>
        <taxon>Sordariomycetes</taxon>
        <taxon>Sordariomycetidae</taxon>
        <taxon>Ophiostomatales</taxon>
        <taxon>Ophiostomataceae</taxon>
        <taxon>Leptographium</taxon>
    </lineage>
</organism>
<sequence>MPSVAPPRVRLKAPACLQARSRPRHQPAMLRALAVRLVQTTRSRQSLRATSADGLAAASRPNEPEHKSLQTTNKPAPLSVLPLTNVMRSYFVTSISSSKILLPPSLALTTWIANSNNALLNPDRNPILHYILKKTFYAQFCAGETAAEARKTIAGLKNIGFSGVILGYAKEAVLQDGETESLSVKGADEATKQEIASWTEGTLETVRIAAPGDFVALKFTGAGREALYHLSERKPPAPALAEAVDNICDLALSRNVRLLFDAEQASLQKGIDDWTLAYMRKYNAGKPALVYGTYQAYLKSTPSTLSGHLREARDGGFSLGIKLVRGAYIGSDPRQLIHDTKANTDMAYDGIAEAVLRQKWQAPLVLTEKGSKEAFPNVSLVVASHNAVSVRKAKAIVASGEAKIDVAFGQLQGMADEVSCTLIPTEAITKEVAAAAPECTRVRPYKYLVWGSTGECMKYLLRRAHENRDAVQRTKDGRDAMRAELWRRTKSVFGLA</sequence>
<feature type="domain" description="Proline dehydrogenase" evidence="7">
    <location>
        <begin position="149"/>
        <end position="475"/>
    </location>
</feature>
<comment type="cofactor">
    <cofactor evidence="5">
        <name>FAD</name>
        <dbReference type="ChEBI" id="CHEBI:57692"/>
    </cofactor>
</comment>
<dbReference type="PANTHER" id="PTHR13914">
    <property type="entry name" value="PROLINE OXIDASE"/>
    <property type="match status" value="1"/>
</dbReference>
<dbReference type="PANTHER" id="PTHR13914:SF30">
    <property type="entry name" value="PROLINE DEHYDROGENASE"/>
    <property type="match status" value="1"/>
</dbReference>
<dbReference type="InterPro" id="IPR029041">
    <property type="entry name" value="FAD-linked_oxidoreductase-like"/>
</dbReference>
<keyword evidence="3 5" id="KW-0560">Oxidoreductase</keyword>
<comment type="function">
    <text evidence="5">Converts proline to delta-1-pyrroline-5-carboxylate.</text>
</comment>
<dbReference type="EMBL" id="GL629794">
    <property type="protein sequence ID" value="EFX01442.1"/>
    <property type="molecule type" value="Genomic_DNA"/>
</dbReference>
<dbReference type="Proteomes" id="UP000007796">
    <property type="component" value="Unassembled WGS sequence"/>
</dbReference>
<dbReference type="AlphaFoldDB" id="F0XMR1"/>
<dbReference type="GeneID" id="25979811"/>
<evidence type="ECO:0000313" key="9">
    <source>
        <dbReference type="Proteomes" id="UP000007796"/>
    </source>
</evidence>
<evidence type="ECO:0000259" key="7">
    <source>
        <dbReference type="Pfam" id="PF01619"/>
    </source>
</evidence>
<dbReference type="eggNOG" id="KOG0186">
    <property type="taxonomic scope" value="Eukaryota"/>
</dbReference>
<dbReference type="GO" id="GO:0071949">
    <property type="term" value="F:FAD binding"/>
    <property type="evidence" value="ECO:0007669"/>
    <property type="project" value="TreeGrafter"/>
</dbReference>
<dbReference type="GO" id="GO:0010133">
    <property type="term" value="P:L-proline catabolic process to L-glutamate"/>
    <property type="evidence" value="ECO:0007669"/>
    <property type="project" value="TreeGrafter"/>
</dbReference>
<evidence type="ECO:0000256" key="6">
    <source>
        <dbReference type="SAM" id="MobiDB-lite"/>
    </source>
</evidence>
<name>F0XMR1_GROCL</name>
<keyword evidence="5" id="KW-0274">FAD</keyword>